<dbReference type="InterPro" id="IPR000408">
    <property type="entry name" value="Reg_chr_condens"/>
</dbReference>
<dbReference type="RefSeq" id="XP_018001296.1">
    <property type="nucleotide sequence ID" value="XM_018148419.1"/>
</dbReference>
<dbReference type="PRINTS" id="PR00633">
    <property type="entry name" value="RCCNDNSATION"/>
</dbReference>
<proteinExistence type="predicted"/>
<dbReference type="PROSITE" id="PS50012">
    <property type="entry name" value="RCC1_3"/>
    <property type="match status" value="3"/>
</dbReference>
<dbReference type="PROSITE" id="PS00626">
    <property type="entry name" value="RCC1_2"/>
    <property type="match status" value="1"/>
</dbReference>
<dbReference type="InterPro" id="IPR058923">
    <property type="entry name" value="RCC1-like_dom"/>
</dbReference>
<dbReference type="SUPFAM" id="SSF50985">
    <property type="entry name" value="RCC1/BLIP-II"/>
    <property type="match status" value="1"/>
</dbReference>
<evidence type="ECO:0000256" key="1">
    <source>
        <dbReference type="ARBA" id="ARBA00022737"/>
    </source>
</evidence>
<dbReference type="OrthoDB" id="5370059at2759"/>
<comment type="caution">
    <text evidence="4">The sequence shown here is derived from an EMBL/GenBank/DDBJ whole genome shotgun (WGS) entry which is preliminary data.</text>
</comment>
<feature type="repeat" description="RCC1" evidence="2">
    <location>
        <begin position="3"/>
        <end position="58"/>
    </location>
</feature>
<evidence type="ECO:0000259" key="3">
    <source>
        <dbReference type="Pfam" id="PF25390"/>
    </source>
</evidence>
<feature type="repeat" description="RCC1" evidence="2">
    <location>
        <begin position="117"/>
        <end position="173"/>
    </location>
</feature>
<keyword evidence="5" id="KW-1185">Reference proteome</keyword>
<accession>A0A0N1HC91</accession>
<gene>
    <name evidence="4" type="ORF">AB675_8006</name>
</gene>
<dbReference type="Pfam" id="PF25390">
    <property type="entry name" value="WD40_RLD"/>
    <property type="match status" value="1"/>
</dbReference>
<dbReference type="Gene3D" id="2.130.10.30">
    <property type="entry name" value="Regulator of chromosome condensation 1/beta-lactamase-inhibitor protein II"/>
    <property type="match status" value="2"/>
</dbReference>
<evidence type="ECO:0000313" key="5">
    <source>
        <dbReference type="Proteomes" id="UP000038010"/>
    </source>
</evidence>
<dbReference type="GeneID" id="28740299"/>
<dbReference type="VEuPathDB" id="FungiDB:AB675_8006"/>
<evidence type="ECO:0000256" key="2">
    <source>
        <dbReference type="PROSITE-ProRule" id="PRU00235"/>
    </source>
</evidence>
<organism evidence="4 5">
    <name type="scientific">Cyphellophora attinorum</name>
    <dbReference type="NCBI Taxonomy" id="1664694"/>
    <lineage>
        <taxon>Eukaryota</taxon>
        <taxon>Fungi</taxon>
        <taxon>Dikarya</taxon>
        <taxon>Ascomycota</taxon>
        <taxon>Pezizomycotina</taxon>
        <taxon>Eurotiomycetes</taxon>
        <taxon>Chaetothyriomycetidae</taxon>
        <taxon>Chaetothyriales</taxon>
        <taxon>Cyphellophoraceae</taxon>
        <taxon>Cyphellophora</taxon>
    </lineage>
</organism>
<feature type="repeat" description="RCC1" evidence="2">
    <location>
        <begin position="174"/>
        <end position="225"/>
    </location>
</feature>
<dbReference type="GO" id="GO:0005737">
    <property type="term" value="C:cytoplasm"/>
    <property type="evidence" value="ECO:0007669"/>
    <property type="project" value="TreeGrafter"/>
</dbReference>
<evidence type="ECO:0000313" key="4">
    <source>
        <dbReference type="EMBL" id="KPI41333.1"/>
    </source>
</evidence>
<dbReference type="EMBL" id="LFJN01000010">
    <property type="protein sequence ID" value="KPI41333.1"/>
    <property type="molecule type" value="Genomic_DNA"/>
</dbReference>
<keyword evidence="1" id="KW-0677">Repeat</keyword>
<dbReference type="STRING" id="1664694.A0A0N1HC91"/>
<dbReference type="PANTHER" id="PTHR45622">
    <property type="entry name" value="UBIQUITIN-PROTEIN LIGASE E3A-RELATED"/>
    <property type="match status" value="1"/>
</dbReference>
<feature type="domain" description="RCC1-like" evidence="3">
    <location>
        <begin position="5"/>
        <end position="319"/>
    </location>
</feature>
<dbReference type="InterPro" id="IPR009091">
    <property type="entry name" value="RCC1/BLIP-II"/>
</dbReference>
<dbReference type="InterPro" id="IPR051709">
    <property type="entry name" value="Ub-ligase/GTPase-reg"/>
</dbReference>
<dbReference type="GO" id="GO:0006511">
    <property type="term" value="P:ubiquitin-dependent protein catabolic process"/>
    <property type="evidence" value="ECO:0007669"/>
    <property type="project" value="TreeGrafter"/>
</dbReference>
<dbReference type="AlphaFoldDB" id="A0A0N1HC91"/>
<dbReference type="GO" id="GO:0016567">
    <property type="term" value="P:protein ubiquitination"/>
    <property type="evidence" value="ECO:0007669"/>
    <property type="project" value="TreeGrafter"/>
</dbReference>
<protein>
    <submittedName>
        <fullName evidence="4">RCC1 repeat-containing protein C10F6.04</fullName>
    </submittedName>
</protein>
<dbReference type="PANTHER" id="PTHR45622:SF70">
    <property type="entry name" value="SECRETION-REGULATING GUANINE NUCLEOTIDE EXCHANGE FACTOR"/>
    <property type="match status" value="1"/>
</dbReference>
<dbReference type="Proteomes" id="UP000038010">
    <property type="component" value="Unassembled WGS sequence"/>
</dbReference>
<reference evidence="4 5" key="1">
    <citation type="submission" date="2015-06" db="EMBL/GenBank/DDBJ databases">
        <title>Draft genome of the ant-associated black yeast Phialophora attae CBS 131958.</title>
        <authorList>
            <person name="Moreno L.F."/>
            <person name="Stielow B.J."/>
            <person name="de Hoog S."/>
            <person name="Vicente V.A."/>
            <person name="Weiss V.A."/>
            <person name="de Vries M."/>
            <person name="Cruz L.M."/>
            <person name="Souza E.M."/>
        </authorList>
    </citation>
    <scope>NUCLEOTIDE SEQUENCE [LARGE SCALE GENOMIC DNA]</scope>
    <source>
        <strain evidence="4 5">CBS 131958</strain>
    </source>
</reference>
<dbReference type="GO" id="GO:0061630">
    <property type="term" value="F:ubiquitin protein ligase activity"/>
    <property type="evidence" value="ECO:0007669"/>
    <property type="project" value="TreeGrafter"/>
</dbReference>
<sequence length="347" mass="36449">MPVRIVAFGSNGSGQLGIGHTDDVDIPTPCRLATDLFPNESIVQFAAGGNHTLCLTSTGRVFATGSNESGRCGVSSAITLATEFRPVTFAKEDEDEPARVTSIGATWEASFFVVDDKRIYACGRGDRGELGLGCARAVALTPTLILNLAELGSDERVSSISAGVSHVVLSTSTGRLFGWGACRKGQLGEDLSALKVAWEVRETNVPFPVRLVAAGRDYTCIVGGSGKMHLLGRNNILGDNQNSTDLGAIDEIASGWTTVTVRQGGQLRGLGRNNHKQLPPPNLAQVSLLAVGSEHSIALDTTGQLLAWGWGEHGNCGRPRAFSDAGATANVNALCCLVLDVRQVLPL</sequence>
<name>A0A0N1HC91_9EURO</name>